<sequence>MATKKTHAGLTVVITGTSSGIGKGVAQQLAAKGANVVLAARRTKEIEALAESCGPNAIAVTTDVSREEDVAKLFETVMGVFSSIDVWINNAGIGTYGSFTDTPLKDLNRTVDINFLGTIYGSHYALNQFKKQRYGTLINVSSFASKTPMPFGAAYTGSKYGISGLSNGLHQEMRMDGFEDIHVCSVDPWVTDTPWTQHAGNYSGHEIIVGPADDPQKVVDSIIGLIDNPQKTVEIGTKSKGIAAAGSLLPKTTKGLTGRSLLKMIQDAPPAPPTSGSLYDSGPEGTGISGNLRERLKEQK</sequence>
<evidence type="ECO:0000256" key="1">
    <source>
        <dbReference type="ARBA" id="ARBA00006484"/>
    </source>
</evidence>
<comment type="caution">
    <text evidence="5">The sequence shown here is derived from an EMBL/GenBank/DDBJ whole genome shotgun (WGS) entry which is preliminary data.</text>
</comment>
<evidence type="ECO:0000313" key="5">
    <source>
        <dbReference type="EMBL" id="MDQ0429544.1"/>
    </source>
</evidence>
<accession>A0ABU0GVZ9</accession>
<evidence type="ECO:0000256" key="4">
    <source>
        <dbReference type="SAM" id="MobiDB-lite"/>
    </source>
</evidence>
<dbReference type="InterPro" id="IPR036291">
    <property type="entry name" value="NAD(P)-bd_dom_sf"/>
</dbReference>
<dbReference type="SUPFAM" id="SSF51735">
    <property type="entry name" value="NAD(P)-binding Rossmann-fold domains"/>
    <property type="match status" value="1"/>
</dbReference>
<dbReference type="Gene3D" id="3.40.50.720">
    <property type="entry name" value="NAD(P)-binding Rossmann-like Domain"/>
    <property type="match status" value="1"/>
</dbReference>
<dbReference type="InterPro" id="IPR020904">
    <property type="entry name" value="Sc_DH/Rdtase_CS"/>
</dbReference>
<gene>
    <name evidence="5" type="ORF">QOZ98_002372</name>
</gene>
<dbReference type="PRINTS" id="PR00081">
    <property type="entry name" value="GDHRDH"/>
</dbReference>
<organism evidence="5 6">
    <name type="scientific">Planomicrobium stackebrandtii</name>
    <dbReference type="NCBI Taxonomy" id="253160"/>
    <lineage>
        <taxon>Bacteria</taxon>
        <taxon>Bacillati</taxon>
        <taxon>Bacillota</taxon>
        <taxon>Bacilli</taxon>
        <taxon>Bacillales</taxon>
        <taxon>Caryophanaceae</taxon>
        <taxon>Planomicrobium</taxon>
    </lineage>
</organism>
<proteinExistence type="inferred from homology"/>
<dbReference type="Proteomes" id="UP001241988">
    <property type="component" value="Unassembled WGS sequence"/>
</dbReference>
<reference evidence="5 6" key="1">
    <citation type="submission" date="2023-07" db="EMBL/GenBank/DDBJ databases">
        <title>Genomic Encyclopedia of Type Strains, Phase IV (KMG-IV): sequencing the most valuable type-strain genomes for metagenomic binning, comparative biology and taxonomic classification.</title>
        <authorList>
            <person name="Goeker M."/>
        </authorList>
    </citation>
    <scope>NUCLEOTIDE SEQUENCE [LARGE SCALE GENOMIC DNA]</scope>
    <source>
        <strain evidence="5 6">DSM 16419</strain>
    </source>
</reference>
<protein>
    <submittedName>
        <fullName evidence="5">Short-subunit dehydrogenase</fullName>
    </submittedName>
</protein>
<name>A0ABU0GVZ9_9BACL</name>
<comment type="similarity">
    <text evidence="1 3">Belongs to the short-chain dehydrogenases/reductases (SDR) family.</text>
</comment>
<evidence type="ECO:0000256" key="3">
    <source>
        <dbReference type="RuleBase" id="RU000363"/>
    </source>
</evidence>
<dbReference type="RefSeq" id="WP_308787610.1">
    <property type="nucleotide sequence ID" value="NZ_JAUSWB010000005.1"/>
</dbReference>
<keyword evidence="6" id="KW-1185">Reference proteome</keyword>
<keyword evidence="2" id="KW-0560">Oxidoreductase</keyword>
<feature type="region of interest" description="Disordered" evidence="4">
    <location>
        <begin position="266"/>
        <end position="300"/>
    </location>
</feature>
<dbReference type="Pfam" id="PF00106">
    <property type="entry name" value="adh_short"/>
    <property type="match status" value="1"/>
</dbReference>
<dbReference type="PANTHER" id="PTHR44196">
    <property type="entry name" value="DEHYDROGENASE/REDUCTASE SDR FAMILY MEMBER 7B"/>
    <property type="match status" value="1"/>
</dbReference>
<dbReference type="PANTHER" id="PTHR44196:SF1">
    <property type="entry name" value="DEHYDROGENASE_REDUCTASE SDR FAMILY MEMBER 7B"/>
    <property type="match status" value="1"/>
</dbReference>
<dbReference type="InterPro" id="IPR002347">
    <property type="entry name" value="SDR_fam"/>
</dbReference>
<dbReference type="PRINTS" id="PR00080">
    <property type="entry name" value="SDRFAMILY"/>
</dbReference>
<dbReference type="EMBL" id="JAUSWB010000005">
    <property type="protein sequence ID" value="MDQ0429544.1"/>
    <property type="molecule type" value="Genomic_DNA"/>
</dbReference>
<evidence type="ECO:0000256" key="2">
    <source>
        <dbReference type="ARBA" id="ARBA00023002"/>
    </source>
</evidence>
<evidence type="ECO:0000313" key="6">
    <source>
        <dbReference type="Proteomes" id="UP001241988"/>
    </source>
</evidence>
<dbReference type="PROSITE" id="PS00061">
    <property type="entry name" value="ADH_SHORT"/>
    <property type="match status" value="1"/>
</dbReference>